<dbReference type="AlphaFoldDB" id="A0A6A8LSE9"/>
<accession>A0A6A8LSE9</accession>
<proteinExistence type="predicted"/>
<organism evidence="1 2">
    <name type="scientific">Ligilactobacillus salivarius</name>
    <dbReference type="NCBI Taxonomy" id="1624"/>
    <lineage>
        <taxon>Bacteria</taxon>
        <taxon>Bacillati</taxon>
        <taxon>Bacillota</taxon>
        <taxon>Bacilli</taxon>
        <taxon>Lactobacillales</taxon>
        <taxon>Lactobacillaceae</taxon>
        <taxon>Ligilactobacillus</taxon>
    </lineage>
</organism>
<dbReference type="Proteomes" id="UP000437575">
    <property type="component" value="Unassembled WGS sequence"/>
</dbReference>
<name>A0A6A8LSE9_9LACO</name>
<gene>
    <name evidence="1" type="ORF">GKC34_13015</name>
</gene>
<protein>
    <submittedName>
        <fullName evidence="1">Uncharacterized protein</fullName>
    </submittedName>
</protein>
<evidence type="ECO:0000313" key="1">
    <source>
        <dbReference type="EMBL" id="MSE06624.1"/>
    </source>
</evidence>
<evidence type="ECO:0000313" key="2">
    <source>
        <dbReference type="Proteomes" id="UP000437575"/>
    </source>
</evidence>
<comment type="caution">
    <text evidence="1">The sequence shown here is derived from an EMBL/GenBank/DDBJ whole genome shotgun (WGS) entry which is preliminary data.</text>
</comment>
<reference evidence="1 2" key="1">
    <citation type="submission" date="2019-11" db="EMBL/GenBank/DDBJ databases">
        <title>Draft Genome Sequence of Plant Growth-Promoting Rhizosphere-Associated Bacteria.</title>
        <authorList>
            <person name="Vasilyev I.Y."/>
            <person name="Radchenko V."/>
            <person name="Ilnitskaya E.V."/>
        </authorList>
    </citation>
    <scope>NUCLEOTIDE SEQUENCE [LARGE SCALE GENOMIC DNA]</scope>
    <source>
        <strain evidence="1 2">VRA_1sq_f</strain>
    </source>
</reference>
<dbReference type="EMBL" id="WKKZ01001137">
    <property type="protein sequence ID" value="MSE06624.1"/>
    <property type="molecule type" value="Genomic_DNA"/>
</dbReference>
<sequence>MLYLFSLFFSNRSWYDNRIYNIEDLKADQERFEKNKENKYNKKTKKGNAAGYDAKQWTYLSEEEMRRFFGDD</sequence>